<feature type="domain" description="RRM" evidence="2">
    <location>
        <begin position="21"/>
        <end position="121"/>
    </location>
</feature>
<protein>
    <recommendedName>
        <fullName evidence="2">RRM domain-containing protein</fullName>
    </recommendedName>
</protein>
<comment type="caution">
    <text evidence="3">The sequence shown here is derived from an EMBL/GenBank/DDBJ whole genome shotgun (WGS) entry which is preliminary data.</text>
</comment>
<evidence type="ECO:0000313" key="4">
    <source>
        <dbReference type="Proteomes" id="UP001139887"/>
    </source>
</evidence>
<organism evidence="3 4">
    <name type="scientific">Coemansia brasiliensis</name>
    <dbReference type="NCBI Taxonomy" id="2650707"/>
    <lineage>
        <taxon>Eukaryota</taxon>
        <taxon>Fungi</taxon>
        <taxon>Fungi incertae sedis</taxon>
        <taxon>Zoopagomycota</taxon>
        <taxon>Kickxellomycotina</taxon>
        <taxon>Kickxellomycetes</taxon>
        <taxon>Kickxellales</taxon>
        <taxon>Kickxellaceae</taxon>
        <taxon>Coemansia</taxon>
    </lineage>
</organism>
<gene>
    <name evidence="3" type="ORF">IWW36_002525</name>
</gene>
<dbReference type="InterPro" id="IPR000504">
    <property type="entry name" value="RRM_dom"/>
</dbReference>
<accession>A0A9W8M0K2</accession>
<keyword evidence="1" id="KW-0694">RNA-binding</keyword>
<dbReference type="PROSITE" id="PS50102">
    <property type="entry name" value="RRM"/>
    <property type="match status" value="1"/>
</dbReference>
<dbReference type="SUPFAM" id="SSF54928">
    <property type="entry name" value="RNA-binding domain, RBD"/>
    <property type="match status" value="1"/>
</dbReference>
<dbReference type="AlphaFoldDB" id="A0A9W8M0K2"/>
<name>A0A9W8M0K2_9FUNG</name>
<proteinExistence type="predicted"/>
<dbReference type="OrthoDB" id="439808at2759"/>
<dbReference type="Gene3D" id="3.30.70.330">
    <property type="match status" value="1"/>
</dbReference>
<dbReference type="Proteomes" id="UP001139887">
    <property type="component" value="Unassembled WGS sequence"/>
</dbReference>
<keyword evidence="4" id="KW-1185">Reference proteome</keyword>
<evidence type="ECO:0000259" key="2">
    <source>
        <dbReference type="PROSITE" id="PS50102"/>
    </source>
</evidence>
<dbReference type="GO" id="GO:0003723">
    <property type="term" value="F:RNA binding"/>
    <property type="evidence" value="ECO:0007669"/>
    <property type="project" value="UniProtKB-UniRule"/>
</dbReference>
<dbReference type="InterPro" id="IPR012677">
    <property type="entry name" value="Nucleotide-bd_a/b_plait_sf"/>
</dbReference>
<dbReference type="InterPro" id="IPR035979">
    <property type="entry name" value="RBD_domain_sf"/>
</dbReference>
<sequence length="160" mass="17788">MFNLLKASVVRSSAVRSFCTRSVYVSNVSPSSTIESLTEVFSKFGKVNGVRINVAGNSFRFAHVYFYEGQLPEAEGSQRNFWDMRATPEEKESVENSINQATGLNGTDIDGHTVGVYEGRKKNQRNSGVNSDMAEKLDEQFKKGYTDGYRQGFLDGKNSS</sequence>
<evidence type="ECO:0000313" key="3">
    <source>
        <dbReference type="EMBL" id="KAJ2849592.1"/>
    </source>
</evidence>
<dbReference type="Pfam" id="PF00076">
    <property type="entry name" value="RRM_1"/>
    <property type="match status" value="1"/>
</dbReference>
<dbReference type="CDD" id="cd00590">
    <property type="entry name" value="RRM_SF"/>
    <property type="match status" value="1"/>
</dbReference>
<evidence type="ECO:0000256" key="1">
    <source>
        <dbReference type="PROSITE-ProRule" id="PRU00176"/>
    </source>
</evidence>
<reference evidence="3" key="1">
    <citation type="submission" date="2022-07" db="EMBL/GenBank/DDBJ databases">
        <title>Phylogenomic reconstructions and comparative analyses of Kickxellomycotina fungi.</title>
        <authorList>
            <person name="Reynolds N.K."/>
            <person name="Stajich J.E."/>
            <person name="Barry K."/>
            <person name="Grigoriev I.V."/>
            <person name="Crous P."/>
            <person name="Smith M.E."/>
        </authorList>
    </citation>
    <scope>NUCLEOTIDE SEQUENCE</scope>
    <source>
        <strain evidence="3">NRRL 1566</strain>
    </source>
</reference>
<dbReference type="EMBL" id="JANBUW010000069">
    <property type="protein sequence ID" value="KAJ2849592.1"/>
    <property type="molecule type" value="Genomic_DNA"/>
</dbReference>